<organism evidence="2 3">
    <name type="scientific">Flavobacterium ginsengisoli</name>
    <dbReference type="NCBI Taxonomy" id="871694"/>
    <lineage>
        <taxon>Bacteria</taxon>
        <taxon>Pseudomonadati</taxon>
        <taxon>Bacteroidota</taxon>
        <taxon>Flavobacteriia</taxon>
        <taxon>Flavobacteriales</taxon>
        <taxon>Flavobacteriaceae</taxon>
        <taxon>Flavobacterium</taxon>
    </lineage>
</organism>
<dbReference type="RefSeq" id="WP_278021544.1">
    <property type="nucleotide sequence ID" value="NZ_BAABDT010000004.1"/>
</dbReference>
<evidence type="ECO:0000313" key="3">
    <source>
        <dbReference type="Proteomes" id="UP001501367"/>
    </source>
</evidence>
<comment type="caution">
    <text evidence="2">The sequence shown here is derived from an EMBL/GenBank/DDBJ whole genome shotgun (WGS) entry which is preliminary data.</text>
</comment>
<keyword evidence="1" id="KW-0812">Transmembrane</keyword>
<feature type="transmembrane region" description="Helical" evidence="1">
    <location>
        <begin position="87"/>
        <end position="112"/>
    </location>
</feature>
<accession>A0ABP7FG54</accession>
<keyword evidence="1" id="KW-1133">Transmembrane helix</keyword>
<evidence type="ECO:0008006" key="4">
    <source>
        <dbReference type="Google" id="ProtNLM"/>
    </source>
</evidence>
<evidence type="ECO:0000256" key="1">
    <source>
        <dbReference type="SAM" id="Phobius"/>
    </source>
</evidence>
<keyword evidence="3" id="KW-1185">Reference proteome</keyword>
<feature type="transmembrane region" description="Helical" evidence="1">
    <location>
        <begin position="45"/>
        <end position="67"/>
    </location>
</feature>
<proteinExistence type="predicted"/>
<reference evidence="3" key="1">
    <citation type="journal article" date="2019" name="Int. J. Syst. Evol. Microbiol.">
        <title>The Global Catalogue of Microorganisms (GCM) 10K type strain sequencing project: providing services to taxonomists for standard genome sequencing and annotation.</title>
        <authorList>
            <consortium name="The Broad Institute Genomics Platform"/>
            <consortium name="The Broad Institute Genome Sequencing Center for Infectious Disease"/>
            <person name="Wu L."/>
            <person name="Ma J."/>
        </authorList>
    </citation>
    <scope>NUCLEOTIDE SEQUENCE [LARGE SCALE GENOMIC DNA]</scope>
    <source>
        <strain evidence="3">JCM 17336</strain>
    </source>
</reference>
<protein>
    <recommendedName>
        <fullName evidence="4">ABC transporter permease</fullName>
    </recommendedName>
</protein>
<dbReference type="EMBL" id="BAABDT010000004">
    <property type="protein sequence ID" value="GAA3739047.1"/>
    <property type="molecule type" value="Genomic_DNA"/>
</dbReference>
<sequence length="255" mass="28342">MNRIIKIVLLDILKNKIVVSYALILALLSWGSFMLEDNTAKGLLTILNVILFTVPLVSILFSTIYIYNSSEFIELLLSQPIKRKKIWISLFTGLSIAMLLAFFLGAGIPLLVNAPGMAGLMMVLSGSLISVVFVSLAFLSCILTRDKAKGIGLAILFWMYFAILFDALVLFLLFQFVEYPIEEAMVGITASSPIDLARIQILLHLDQSAMMGYTGAIFKDFFGTTIGLLISFLLLVLWIAVPFLISVRKFVRKDL</sequence>
<gene>
    <name evidence="2" type="ORF">GCM10022422_23170</name>
</gene>
<name>A0ABP7FG54_9FLAO</name>
<keyword evidence="1" id="KW-0472">Membrane</keyword>
<feature type="transmembrane region" description="Helical" evidence="1">
    <location>
        <begin position="155"/>
        <end position="177"/>
    </location>
</feature>
<feature type="transmembrane region" description="Helical" evidence="1">
    <location>
        <begin position="12"/>
        <end position="33"/>
    </location>
</feature>
<feature type="transmembrane region" description="Helical" evidence="1">
    <location>
        <begin position="118"/>
        <end position="143"/>
    </location>
</feature>
<feature type="transmembrane region" description="Helical" evidence="1">
    <location>
        <begin position="221"/>
        <end position="245"/>
    </location>
</feature>
<dbReference type="Pfam" id="PF12679">
    <property type="entry name" value="ABC2_membrane_2"/>
    <property type="match status" value="1"/>
</dbReference>
<evidence type="ECO:0000313" key="2">
    <source>
        <dbReference type="EMBL" id="GAA3739047.1"/>
    </source>
</evidence>
<dbReference type="Proteomes" id="UP001501367">
    <property type="component" value="Unassembled WGS sequence"/>
</dbReference>